<dbReference type="GO" id="GO:0016208">
    <property type="term" value="F:AMP binding"/>
    <property type="evidence" value="ECO:0007669"/>
    <property type="project" value="TreeGrafter"/>
</dbReference>
<keyword evidence="11" id="KW-0808">Transferase</keyword>
<comment type="function">
    <text evidence="2">Catalyzes a salvage reaction resulting in the formation of AMP, that is energically less costly than de novo synthesis.</text>
</comment>
<dbReference type="GO" id="GO:0002055">
    <property type="term" value="F:adenine binding"/>
    <property type="evidence" value="ECO:0007669"/>
    <property type="project" value="TreeGrafter"/>
</dbReference>
<dbReference type="AlphaFoldDB" id="A0A0L8G9D4"/>
<keyword evidence="12" id="KW-0660">Purine salvage</keyword>
<dbReference type="NCBIfam" id="NF002634">
    <property type="entry name" value="PRK02304.1-3"/>
    <property type="match status" value="1"/>
</dbReference>
<dbReference type="NCBIfam" id="TIGR01090">
    <property type="entry name" value="apt"/>
    <property type="match status" value="1"/>
</dbReference>
<comment type="catalytic activity">
    <reaction evidence="1">
        <text>AMP + diphosphate = 5-phospho-alpha-D-ribose 1-diphosphate + adenine</text>
        <dbReference type="Rhea" id="RHEA:16609"/>
        <dbReference type="ChEBI" id="CHEBI:16708"/>
        <dbReference type="ChEBI" id="CHEBI:33019"/>
        <dbReference type="ChEBI" id="CHEBI:58017"/>
        <dbReference type="ChEBI" id="CHEBI:456215"/>
        <dbReference type="EC" id="2.4.2.7"/>
    </reaction>
</comment>
<evidence type="ECO:0000256" key="10">
    <source>
        <dbReference type="ARBA" id="ARBA00022676"/>
    </source>
</evidence>
<dbReference type="GO" id="GO:0044209">
    <property type="term" value="P:AMP salvage"/>
    <property type="evidence" value="ECO:0007669"/>
    <property type="project" value="UniProtKB-UniPathway"/>
</dbReference>
<dbReference type="HAMAP" id="MF_00004">
    <property type="entry name" value="Aden_phosphoribosyltr"/>
    <property type="match status" value="1"/>
</dbReference>
<comment type="subunit">
    <text evidence="6">Homodimer.</text>
</comment>
<dbReference type="PANTHER" id="PTHR32315">
    <property type="entry name" value="ADENINE PHOSPHORIBOSYLTRANSFERASE"/>
    <property type="match status" value="1"/>
</dbReference>
<comment type="subcellular location">
    <subcellularLocation>
        <location evidence="3">Cytoplasm</location>
    </subcellularLocation>
</comment>
<organism evidence="14">
    <name type="scientific">Octopus bimaculoides</name>
    <name type="common">California two-spotted octopus</name>
    <dbReference type="NCBI Taxonomy" id="37653"/>
    <lineage>
        <taxon>Eukaryota</taxon>
        <taxon>Metazoa</taxon>
        <taxon>Spiralia</taxon>
        <taxon>Lophotrochozoa</taxon>
        <taxon>Mollusca</taxon>
        <taxon>Cephalopoda</taxon>
        <taxon>Coleoidea</taxon>
        <taxon>Octopodiformes</taxon>
        <taxon>Octopoda</taxon>
        <taxon>Incirrata</taxon>
        <taxon>Octopodidae</taxon>
        <taxon>Octopus</taxon>
    </lineage>
</organism>
<dbReference type="Pfam" id="PF00156">
    <property type="entry name" value="Pribosyltran"/>
    <property type="match status" value="1"/>
</dbReference>
<sequence>MIILFHFSPFTVVRSTVNSLDNIAEMKTEEDERVVKIKEVLKYFPDFPKKGINFCDVLPVLQNPPVFKGLISKMVEVIKEHAPDVELIVGLEARGFLFGPLIATELNVGFVPIRKKGKLPGPTYSVNFKLEYGEDSFEVQSTAVRSGQKIVIVDDLLATGGTLKAAVELMTKEKAIVQLCLVVVELKEFIGKRSDLKVPVNSLVQV</sequence>
<evidence type="ECO:0000256" key="7">
    <source>
        <dbReference type="ARBA" id="ARBA00011893"/>
    </source>
</evidence>
<evidence type="ECO:0000256" key="5">
    <source>
        <dbReference type="ARBA" id="ARBA00008391"/>
    </source>
</evidence>
<evidence type="ECO:0000256" key="8">
    <source>
        <dbReference type="ARBA" id="ARBA00017366"/>
    </source>
</evidence>
<keyword evidence="10" id="KW-0328">Glycosyltransferase</keyword>
<evidence type="ECO:0000256" key="4">
    <source>
        <dbReference type="ARBA" id="ARBA00004659"/>
    </source>
</evidence>
<dbReference type="InterPro" id="IPR029057">
    <property type="entry name" value="PRTase-like"/>
</dbReference>
<dbReference type="GO" id="GO:0003999">
    <property type="term" value="F:adenine phosphoribosyltransferase activity"/>
    <property type="evidence" value="ECO:0007669"/>
    <property type="project" value="UniProtKB-EC"/>
</dbReference>
<evidence type="ECO:0000256" key="11">
    <source>
        <dbReference type="ARBA" id="ARBA00022679"/>
    </source>
</evidence>
<evidence type="ECO:0000256" key="6">
    <source>
        <dbReference type="ARBA" id="ARBA00011738"/>
    </source>
</evidence>
<dbReference type="PANTHER" id="PTHR32315:SF3">
    <property type="entry name" value="ADENINE PHOSPHORIBOSYLTRANSFERASE"/>
    <property type="match status" value="1"/>
</dbReference>
<dbReference type="InterPro" id="IPR050054">
    <property type="entry name" value="UPRTase/APRTase"/>
</dbReference>
<dbReference type="GO" id="GO:0005737">
    <property type="term" value="C:cytoplasm"/>
    <property type="evidence" value="ECO:0007669"/>
    <property type="project" value="UniProtKB-SubCell"/>
</dbReference>
<name>A0A0L8G9D4_OCTBM</name>
<dbReference type="STRING" id="37653.A0A0L8G9D4"/>
<dbReference type="InterPro" id="IPR005764">
    <property type="entry name" value="Ade_phspho_trans"/>
</dbReference>
<feature type="domain" description="Phosphoribosyltransferase" evidence="13">
    <location>
        <begin position="61"/>
        <end position="183"/>
    </location>
</feature>
<dbReference type="NCBIfam" id="NF002636">
    <property type="entry name" value="PRK02304.1-5"/>
    <property type="match status" value="1"/>
</dbReference>
<evidence type="ECO:0000256" key="12">
    <source>
        <dbReference type="ARBA" id="ARBA00022726"/>
    </source>
</evidence>
<comment type="similarity">
    <text evidence="5">Belongs to the purine/pyrimidine phosphoribosyltransferase family.</text>
</comment>
<gene>
    <name evidence="14" type="ORF">OCBIM_22037774mg</name>
</gene>
<dbReference type="EC" id="2.4.2.7" evidence="7"/>
<dbReference type="KEGG" id="obi:106878369"/>
<evidence type="ECO:0000259" key="13">
    <source>
        <dbReference type="Pfam" id="PF00156"/>
    </source>
</evidence>
<dbReference type="GO" id="GO:0006166">
    <property type="term" value="P:purine ribonucleoside salvage"/>
    <property type="evidence" value="ECO:0007669"/>
    <property type="project" value="UniProtKB-KW"/>
</dbReference>
<dbReference type="CDD" id="cd06223">
    <property type="entry name" value="PRTases_typeI"/>
    <property type="match status" value="1"/>
</dbReference>
<dbReference type="SUPFAM" id="SSF53271">
    <property type="entry name" value="PRTase-like"/>
    <property type="match status" value="1"/>
</dbReference>
<dbReference type="FunFam" id="3.40.50.2020:FF:000004">
    <property type="entry name" value="Adenine phosphoribosyltransferase"/>
    <property type="match status" value="1"/>
</dbReference>
<dbReference type="GO" id="GO:0006168">
    <property type="term" value="P:adenine salvage"/>
    <property type="evidence" value="ECO:0007669"/>
    <property type="project" value="InterPro"/>
</dbReference>
<proteinExistence type="inferred from homology"/>
<protein>
    <recommendedName>
        <fullName evidence="8">Adenine phosphoribosyltransferase</fullName>
        <ecNumber evidence="7">2.4.2.7</ecNumber>
    </recommendedName>
</protein>
<accession>A0A0L8G9D4</accession>
<dbReference type="OrthoDB" id="363185at2759"/>
<dbReference type="OMA" id="QAYDLEY"/>
<evidence type="ECO:0000313" key="14">
    <source>
        <dbReference type="EMBL" id="KOF73523.1"/>
    </source>
</evidence>
<dbReference type="InterPro" id="IPR000836">
    <property type="entry name" value="PRTase_dom"/>
</dbReference>
<dbReference type="EMBL" id="KQ423131">
    <property type="protein sequence ID" value="KOF73523.1"/>
    <property type="molecule type" value="Genomic_DNA"/>
</dbReference>
<reference evidence="14" key="1">
    <citation type="submission" date="2015-07" db="EMBL/GenBank/DDBJ databases">
        <title>MeaNS - Measles Nucleotide Surveillance Program.</title>
        <authorList>
            <person name="Tran T."/>
            <person name="Druce J."/>
        </authorList>
    </citation>
    <scope>NUCLEOTIDE SEQUENCE</scope>
    <source>
        <strain evidence="14">UCB-OBI-ISO-001</strain>
        <tissue evidence="14">Gonad</tissue>
    </source>
</reference>
<dbReference type="Gene3D" id="3.40.50.2020">
    <property type="match status" value="1"/>
</dbReference>
<evidence type="ECO:0000256" key="3">
    <source>
        <dbReference type="ARBA" id="ARBA00004496"/>
    </source>
</evidence>
<comment type="pathway">
    <text evidence="4">Purine metabolism; AMP biosynthesis via salvage pathway; AMP from adenine: step 1/1.</text>
</comment>
<keyword evidence="9" id="KW-0963">Cytoplasm</keyword>
<evidence type="ECO:0000256" key="9">
    <source>
        <dbReference type="ARBA" id="ARBA00022490"/>
    </source>
</evidence>
<dbReference type="UniPathway" id="UPA00588">
    <property type="reaction ID" value="UER00646"/>
</dbReference>
<evidence type="ECO:0000256" key="1">
    <source>
        <dbReference type="ARBA" id="ARBA00000868"/>
    </source>
</evidence>
<evidence type="ECO:0000256" key="2">
    <source>
        <dbReference type="ARBA" id="ARBA00003968"/>
    </source>
</evidence>